<dbReference type="SMART" id="SM00100">
    <property type="entry name" value="cNMP"/>
    <property type="match status" value="1"/>
</dbReference>
<keyword evidence="8" id="KW-1185">Reference proteome</keyword>
<organism evidence="7 8">
    <name type="scientific">Psychrobacillus psychrotolerans</name>
    <dbReference type="NCBI Taxonomy" id="126156"/>
    <lineage>
        <taxon>Bacteria</taxon>
        <taxon>Bacillati</taxon>
        <taxon>Bacillota</taxon>
        <taxon>Bacilli</taxon>
        <taxon>Bacillales</taxon>
        <taxon>Bacillaceae</taxon>
        <taxon>Psychrobacillus</taxon>
    </lineage>
</organism>
<feature type="domain" description="Cyclic nucleotide-binding" evidence="5">
    <location>
        <begin position="3"/>
        <end position="108"/>
    </location>
</feature>
<evidence type="ECO:0000256" key="1">
    <source>
        <dbReference type="ARBA" id="ARBA00023015"/>
    </source>
</evidence>
<evidence type="ECO:0000259" key="5">
    <source>
        <dbReference type="PROSITE" id="PS50042"/>
    </source>
</evidence>
<dbReference type="SUPFAM" id="SSF46785">
    <property type="entry name" value="Winged helix' DNA-binding domain"/>
    <property type="match status" value="1"/>
</dbReference>
<reference evidence="8" key="1">
    <citation type="submission" date="2016-10" db="EMBL/GenBank/DDBJ databases">
        <authorList>
            <person name="Varghese N."/>
            <person name="Submissions S."/>
        </authorList>
    </citation>
    <scope>NUCLEOTIDE SEQUENCE [LARGE SCALE GENOMIC DNA]</scope>
    <source>
        <strain evidence="8">DSM 11706</strain>
    </source>
</reference>
<dbReference type="Proteomes" id="UP000198734">
    <property type="component" value="Unassembled WGS sequence"/>
</dbReference>
<keyword evidence="7" id="KW-0808">Transferase</keyword>
<evidence type="ECO:0000256" key="2">
    <source>
        <dbReference type="ARBA" id="ARBA00023125"/>
    </source>
</evidence>
<dbReference type="OrthoDB" id="581021at2"/>
<dbReference type="InterPro" id="IPR018490">
    <property type="entry name" value="cNMP-bd_dom_sf"/>
</dbReference>
<dbReference type="AlphaFoldDB" id="A0A1I5ZG98"/>
<dbReference type="STRING" id="126156.SAMN05421670_2669"/>
<dbReference type="InterPro" id="IPR014710">
    <property type="entry name" value="RmlC-like_jellyroll"/>
</dbReference>
<evidence type="ECO:0000259" key="6">
    <source>
        <dbReference type="PROSITE" id="PS51063"/>
    </source>
</evidence>
<dbReference type="PROSITE" id="PS51063">
    <property type="entry name" value="HTH_CRP_2"/>
    <property type="match status" value="1"/>
</dbReference>
<dbReference type="PANTHER" id="PTHR24567:SF26">
    <property type="entry name" value="REGULATORY PROTEIN YEIL"/>
    <property type="match status" value="1"/>
</dbReference>
<keyword evidence="7" id="KW-0418">Kinase</keyword>
<gene>
    <name evidence="7" type="ORF">SAMN05421670_2669</name>
</gene>
<evidence type="ECO:0000313" key="7">
    <source>
        <dbReference type="EMBL" id="SFQ55549.1"/>
    </source>
</evidence>
<dbReference type="InterPro" id="IPR000595">
    <property type="entry name" value="cNMP-bd_dom"/>
</dbReference>
<dbReference type="InterPro" id="IPR050397">
    <property type="entry name" value="Env_Response_Regulators"/>
</dbReference>
<name>A0A1I5ZG98_9BACI</name>
<dbReference type="Pfam" id="PF13545">
    <property type="entry name" value="HTH_Crp_2"/>
    <property type="match status" value="1"/>
</dbReference>
<dbReference type="GO" id="GO:0005829">
    <property type="term" value="C:cytosol"/>
    <property type="evidence" value="ECO:0007669"/>
    <property type="project" value="TreeGrafter"/>
</dbReference>
<dbReference type="RefSeq" id="WP_093537382.1">
    <property type="nucleotide sequence ID" value="NZ_FOXU01000005.1"/>
</dbReference>
<keyword evidence="2" id="KW-0238">DNA-binding</keyword>
<evidence type="ECO:0000313" key="8">
    <source>
        <dbReference type="Proteomes" id="UP000198734"/>
    </source>
</evidence>
<dbReference type="GO" id="GO:0016301">
    <property type="term" value="F:kinase activity"/>
    <property type="evidence" value="ECO:0007669"/>
    <property type="project" value="UniProtKB-KW"/>
</dbReference>
<dbReference type="NCBIfam" id="NF007707">
    <property type="entry name" value="PRK10402.1"/>
    <property type="match status" value="1"/>
</dbReference>
<dbReference type="InterPro" id="IPR036390">
    <property type="entry name" value="WH_DNA-bd_sf"/>
</dbReference>
<proteinExistence type="predicted"/>
<dbReference type="Pfam" id="PF00027">
    <property type="entry name" value="cNMP_binding"/>
    <property type="match status" value="1"/>
</dbReference>
<dbReference type="PANTHER" id="PTHR24567">
    <property type="entry name" value="CRP FAMILY TRANSCRIPTIONAL REGULATORY PROTEIN"/>
    <property type="match status" value="1"/>
</dbReference>
<dbReference type="GO" id="GO:0003677">
    <property type="term" value="F:DNA binding"/>
    <property type="evidence" value="ECO:0007669"/>
    <property type="project" value="UniProtKB-KW"/>
</dbReference>
<accession>A0A1I5ZG98</accession>
<evidence type="ECO:0000256" key="3">
    <source>
        <dbReference type="ARBA" id="ARBA00023159"/>
    </source>
</evidence>
<evidence type="ECO:0000256" key="4">
    <source>
        <dbReference type="ARBA" id="ARBA00023163"/>
    </source>
</evidence>
<feature type="domain" description="HTH crp-type" evidence="6">
    <location>
        <begin position="148"/>
        <end position="211"/>
    </location>
</feature>
<keyword evidence="1" id="KW-0805">Transcription regulation</keyword>
<keyword evidence="3" id="KW-0010">Activator</keyword>
<dbReference type="GO" id="GO:0003700">
    <property type="term" value="F:DNA-binding transcription factor activity"/>
    <property type="evidence" value="ECO:0007669"/>
    <property type="project" value="TreeGrafter"/>
</dbReference>
<dbReference type="EMBL" id="FOXU01000005">
    <property type="protein sequence ID" value="SFQ55549.1"/>
    <property type="molecule type" value="Genomic_DNA"/>
</dbReference>
<sequence length="221" mass="25686">MNLLKGLEKEYYIEKYTIQSLFSFDISPFVQVFQFEKGNFIIQEGSAPEYLFYMVEGKAKLYVSHKNGKVSLINFLTPPIFMGEIELLNEEKYSKSIQTSSKCICLGIAIEKCKEKLLADAHFLKYLCIFLSNKSTAHSTKYTKHQAYPLENKLAEFILLSSHEDIYREKHTEISEYFGVSYRHLLHTFAQLSEAGMIEKIKMSYKILDREKLQALADEIK</sequence>
<dbReference type="CDD" id="cd00038">
    <property type="entry name" value="CAP_ED"/>
    <property type="match status" value="1"/>
</dbReference>
<dbReference type="PROSITE" id="PS50042">
    <property type="entry name" value="CNMP_BINDING_3"/>
    <property type="match status" value="1"/>
</dbReference>
<keyword evidence="4" id="KW-0804">Transcription</keyword>
<dbReference type="InterPro" id="IPR012318">
    <property type="entry name" value="HTH_CRP"/>
</dbReference>
<dbReference type="SUPFAM" id="SSF51206">
    <property type="entry name" value="cAMP-binding domain-like"/>
    <property type="match status" value="1"/>
</dbReference>
<protein>
    <submittedName>
        <fullName evidence="7">cAMP-binding domain of CRP or a regulatory subunit of cAMP-dependent protein kinases</fullName>
    </submittedName>
</protein>
<dbReference type="Gene3D" id="2.60.120.10">
    <property type="entry name" value="Jelly Rolls"/>
    <property type="match status" value="1"/>
</dbReference>